<organism evidence="1 2">
    <name type="scientific">Elysia crispata</name>
    <name type="common">lettuce slug</name>
    <dbReference type="NCBI Taxonomy" id="231223"/>
    <lineage>
        <taxon>Eukaryota</taxon>
        <taxon>Metazoa</taxon>
        <taxon>Spiralia</taxon>
        <taxon>Lophotrochozoa</taxon>
        <taxon>Mollusca</taxon>
        <taxon>Gastropoda</taxon>
        <taxon>Heterobranchia</taxon>
        <taxon>Euthyneura</taxon>
        <taxon>Panpulmonata</taxon>
        <taxon>Sacoglossa</taxon>
        <taxon>Placobranchoidea</taxon>
        <taxon>Plakobranchidae</taxon>
        <taxon>Elysia</taxon>
    </lineage>
</organism>
<dbReference type="EMBL" id="JAWDGP010004372">
    <property type="protein sequence ID" value="KAK3764854.1"/>
    <property type="molecule type" value="Genomic_DNA"/>
</dbReference>
<reference evidence="1" key="1">
    <citation type="journal article" date="2023" name="G3 (Bethesda)">
        <title>A reference genome for the long-term kleptoplast-retaining sea slug Elysia crispata morphotype clarki.</title>
        <authorList>
            <person name="Eastman K.E."/>
            <person name="Pendleton A.L."/>
            <person name="Shaikh M.A."/>
            <person name="Suttiyut T."/>
            <person name="Ogas R."/>
            <person name="Tomko P."/>
            <person name="Gavelis G."/>
            <person name="Widhalm J.R."/>
            <person name="Wisecaver J.H."/>
        </authorList>
    </citation>
    <scope>NUCLEOTIDE SEQUENCE</scope>
    <source>
        <strain evidence="1">ECLA1</strain>
    </source>
</reference>
<gene>
    <name evidence="1" type="ORF">RRG08_059700</name>
</gene>
<evidence type="ECO:0000313" key="1">
    <source>
        <dbReference type="EMBL" id="KAK3764854.1"/>
    </source>
</evidence>
<name>A0AAE0Z8K6_9GAST</name>
<keyword evidence="2" id="KW-1185">Reference proteome</keyword>
<evidence type="ECO:0000313" key="2">
    <source>
        <dbReference type="Proteomes" id="UP001283361"/>
    </source>
</evidence>
<dbReference type="Proteomes" id="UP001283361">
    <property type="component" value="Unassembled WGS sequence"/>
</dbReference>
<proteinExistence type="predicted"/>
<accession>A0AAE0Z8K6</accession>
<protein>
    <submittedName>
        <fullName evidence="1">Uncharacterized protein</fullName>
    </submittedName>
</protein>
<dbReference type="AlphaFoldDB" id="A0AAE0Z8K6"/>
<feature type="non-terminal residue" evidence="1">
    <location>
        <position position="1"/>
    </location>
</feature>
<comment type="caution">
    <text evidence="1">The sequence shown here is derived from an EMBL/GenBank/DDBJ whole genome shotgun (WGS) entry which is preliminary data.</text>
</comment>
<sequence>SDAYRRELVAQNKLWPQKYGFLVDEYRKMNEQMDKGKPLPVKALRVKEEDFRRFQFRILTKNSKWVATGTNWNNSLSLCCCFVVGEYWFAATKTFQVEI</sequence>